<accession>A0A7J7D5G5</accession>
<protein>
    <submittedName>
        <fullName evidence="1">Uncharacterized protein</fullName>
    </submittedName>
</protein>
<dbReference type="Proteomes" id="UP000593562">
    <property type="component" value="Unassembled WGS sequence"/>
</dbReference>
<dbReference type="InParanoid" id="A0A7J7D5G5"/>
<proteinExistence type="predicted"/>
<evidence type="ECO:0000313" key="2">
    <source>
        <dbReference type="Proteomes" id="UP000593562"/>
    </source>
</evidence>
<organism evidence="1 2">
    <name type="scientific">Tripterygium wilfordii</name>
    <name type="common">Thunder God vine</name>
    <dbReference type="NCBI Taxonomy" id="458696"/>
    <lineage>
        <taxon>Eukaryota</taxon>
        <taxon>Viridiplantae</taxon>
        <taxon>Streptophyta</taxon>
        <taxon>Embryophyta</taxon>
        <taxon>Tracheophyta</taxon>
        <taxon>Spermatophyta</taxon>
        <taxon>Magnoliopsida</taxon>
        <taxon>eudicotyledons</taxon>
        <taxon>Gunneridae</taxon>
        <taxon>Pentapetalae</taxon>
        <taxon>rosids</taxon>
        <taxon>fabids</taxon>
        <taxon>Celastrales</taxon>
        <taxon>Celastraceae</taxon>
        <taxon>Tripterygium</taxon>
    </lineage>
</organism>
<dbReference type="AlphaFoldDB" id="A0A7J7D5G5"/>
<gene>
    <name evidence="1" type="ORF">HS088_TW10G00581</name>
</gene>
<keyword evidence="2" id="KW-1185">Reference proteome</keyword>
<reference evidence="1 2" key="1">
    <citation type="journal article" date="2020" name="Nat. Commun.">
        <title>Genome of Tripterygium wilfordii and identification of cytochrome P450 involved in triptolide biosynthesis.</title>
        <authorList>
            <person name="Tu L."/>
            <person name="Su P."/>
            <person name="Zhang Z."/>
            <person name="Gao L."/>
            <person name="Wang J."/>
            <person name="Hu T."/>
            <person name="Zhou J."/>
            <person name="Zhang Y."/>
            <person name="Zhao Y."/>
            <person name="Liu Y."/>
            <person name="Song Y."/>
            <person name="Tong Y."/>
            <person name="Lu Y."/>
            <person name="Yang J."/>
            <person name="Xu C."/>
            <person name="Jia M."/>
            <person name="Peters R.J."/>
            <person name="Huang L."/>
            <person name="Gao W."/>
        </authorList>
    </citation>
    <scope>NUCLEOTIDE SEQUENCE [LARGE SCALE GENOMIC DNA]</scope>
    <source>
        <strain evidence="2">cv. XIE 37</strain>
        <tissue evidence="1">Leaf</tissue>
    </source>
</reference>
<evidence type="ECO:0000313" key="1">
    <source>
        <dbReference type="EMBL" id="KAF5741580.1"/>
    </source>
</evidence>
<dbReference type="EMBL" id="JAAARO010000010">
    <property type="protein sequence ID" value="KAF5741580.1"/>
    <property type="molecule type" value="Genomic_DNA"/>
</dbReference>
<name>A0A7J7D5G5_TRIWF</name>
<sequence length="254" mass="28404">MLLGRTPSYRNFKVLPLGTNLIEARRFFEDFYYSLLGKTIVAFPVSHTSGELFNESFGSEEVENSDGEEASYSSSREDLPFDRATVVHPLEGVTLVGDSICEPNRGGLLHTPTGVAPICKNSVLELRSGRDPNPRRAIFGSFLRLDKSLVLASSHAPGVFQAPSSSFIHPTILSSFTNRVLRDSLIAFLRKNKDDLAKNDKELSKAQSEPSKAQEELYQAEEAKIRVVKAREEECRDFYSEMLDIESNYSFRLG</sequence>
<comment type="caution">
    <text evidence="1">The sequence shown here is derived from an EMBL/GenBank/DDBJ whole genome shotgun (WGS) entry which is preliminary data.</text>
</comment>